<sequence length="282" mass="31085">MSVMGQGVRRPRRLVLHVVLVALAVAMLYPLVWMVASSVKPENEIFTSHSLLPTRAEFANYAHGWSGLGTSFGVFLGNSALIAALSIVGNLVSCSLVAYAIARLEFRGRRLIFAIMMGTVMLPQHVVLVPQYILFVKLGLTDTMLPMVLPKFLAVDAFFVFLMVQFLRGIPREMDEAAMVDGAGPWRIYRSVVLPQMRPALVTAAIFTFIWTWNDFFTQLLYLSSPAKLTVPLGLQMFLADTGQSSWGAMFAMTTLSLLPVVLVFVCFQKLIVEGASTSGLK</sequence>
<evidence type="ECO:0000313" key="9">
    <source>
        <dbReference type="EMBL" id="GID09609.1"/>
    </source>
</evidence>
<dbReference type="AlphaFoldDB" id="A0A8J3J3S9"/>
<dbReference type="PANTHER" id="PTHR43744:SF6">
    <property type="entry name" value="ABC TRANSPORTER PERMEASE PROTEIN YESQ-RELATED"/>
    <property type="match status" value="1"/>
</dbReference>
<evidence type="ECO:0000256" key="6">
    <source>
        <dbReference type="ARBA" id="ARBA00023136"/>
    </source>
</evidence>
<comment type="similarity">
    <text evidence="7">Belongs to the binding-protein-dependent transport system permease family.</text>
</comment>
<feature type="transmembrane region" description="Helical" evidence="7">
    <location>
        <begin position="14"/>
        <end position="36"/>
    </location>
</feature>
<feature type="transmembrane region" description="Helical" evidence="7">
    <location>
        <begin position="188"/>
        <end position="213"/>
    </location>
</feature>
<feature type="transmembrane region" description="Helical" evidence="7">
    <location>
        <begin position="147"/>
        <end position="167"/>
    </location>
</feature>
<keyword evidence="6 7" id="KW-0472">Membrane</keyword>
<reference evidence="9" key="1">
    <citation type="submission" date="2021-01" db="EMBL/GenBank/DDBJ databases">
        <title>Whole genome shotgun sequence of Actinocatenispora rupis NBRC 107355.</title>
        <authorList>
            <person name="Komaki H."/>
            <person name="Tamura T."/>
        </authorList>
    </citation>
    <scope>NUCLEOTIDE SEQUENCE</scope>
    <source>
        <strain evidence="9">NBRC 107355</strain>
    </source>
</reference>
<keyword evidence="10" id="KW-1185">Reference proteome</keyword>
<feature type="transmembrane region" description="Helical" evidence="7">
    <location>
        <begin position="247"/>
        <end position="268"/>
    </location>
</feature>
<proteinExistence type="inferred from homology"/>
<evidence type="ECO:0000313" key="10">
    <source>
        <dbReference type="Proteomes" id="UP000612808"/>
    </source>
</evidence>
<dbReference type="InterPro" id="IPR000515">
    <property type="entry name" value="MetI-like"/>
</dbReference>
<dbReference type="Gene3D" id="1.10.3720.10">
    <property type="entry name" value="MetI-like"/>
    <property type="match status" value="1"/>
</dbReference>
<organism evidence="9 10">
    <name type="scientific">Actinocatenispora rupis</name>
    <dbReference type="NCBI Taxonomy" id="519421"/>
    <lineage>
        <taxon>Bacteria</taxon>
        <taxon>Bacillati</taxon>
        <taxon>Actinomycetota</taxon>
        <taxon>Actinomycetes</taxon>
        <taxon>Micromonosporales</taxon>
        <taxon>Micromonosporaceae</taxon>
        <taxon>Actinocatenispora</taxon>
    </lineage>
</organism>
<dbReference type="Pfam" id="PF00528">
    <property type="entry name" value="BPD_transp_1"/>
    <property type="match status" value="1"/>
</dbReference>
<dbReference type="PROSITE" id="PS50928">
    <property type="entry name" value="ABC_TM1"/>
    <property type="match status" value="1"/>
</dbReference>
<feature type="transmembrane region" description="Helical" evidence="7">
    <location>
        <begin position="111"/>
        <end position="135"/>
    </location>
</feature>
<evidence type="ECO:0000256" key="1">
    <source>
        <dbReference type="ARBA" id="ARBA00004651"/>
    </source>
</evidence>
<dbReference type="Proteomes" id="UP000612808">
    <property type="component" value="Unassembled WGS sequence"/>
</dbReference>
<dbReference type="GO" id="GO:0055085">
    <property type="term" value="P:transmembrane transport"/>
    <property type="evidence" value="ECO:0007669"/>
    <property type="project" value="InterPro"/>
</dbReference>
<dbReference type="RefSeq" id="WP_203654472.1">
    <property type="nucleotide sequence ID" value="NZ_BAAAZM010000010.1"/>
</dbReference>
<comment type="caution">
    <text evidence="9">The sequence shown here is derived from an EMBL/GenBank/DDBJ whole genome shotgun (WGS) entry which is preliminary data.</text>
</comment>
<protein>
    <submittedName>
        <fullName evidence="9">ABC transporter permease</fullName>
    </submittedName>
</protein>
<keyword evidence="5 7" id="KW-1133">Transmembrane helix</keyword>
<dbReference type="GO" id="GO:0005886">
    <property type="term" value="C:plasma membrane"/>
    <property type="evidence" value="ECO:0007669"/>
    <property type="project" value="UniProtKB-SubCell"/>
</dbReference>
<dbReference type="PANTHER" id="PTHR43744">
    <property type="entry name" value="ABC TRANSPORTER PERMEASE PROTEIN MG189-RELATED-RELATED"/>
    <property type="match status" value="1"/>
</dbReference>
<dbReference type="InterPro" id="IPR035906">
    <property type="entry name" value="MetI-like_sf"/>
</dbReference>
<keyword evidence="2 7" id="KW-0813">Transport</keyword>
<comment type="subcellular location">
    <subcellularLocation>
        <location evidence="1 7">Cell membrane</location>
        <topology evidence="1 7">Multi-pass membrane protein</topology>
    </subcellularLocation>
</comment>
<name>A0A8J3J3S9_9ACTN</name>
<keyword evidence="4 7" id="KW-0812">Transmembrane</keyword>
<keyword evidence="3" id="KW-1003">Cell membrane</keyword>
<evidence type="ECO:0000256" key="5">
    <source>
        <dbReference type="ARBA" id="ARBA00022989"/>
    </source>
</evidence>
<feature type="transmembrane region" description="Helical" evidence="7">
    <location>
        <begin position="75"/>
        <end position="99"/>
    </location>
</feature>
<feature type="domain" description="ABC transmembrane type-1" evidence="8">
    <location>
        <begin position="76"/>
        <end position="268"/>
    </location>
</feature>
<evidence type="ECO:0000259" key="8">
    <source>
        <dbReference type="PROSITE" id="PS50928"/>
    </source>
</evidence>
<evidence type="ECO:0000256" key="7">
    <source>
        <dbReference type="RuleBase" id="RU363032"/>
    </source>
</evidence>
<evidence type="ECO:0000256" key="2">
    <source>
        <dbReference type="ARBA" id="ARBA00022448"/>
    </source>
</evidence>
<gene>
    <name evidence="9" type="ORF">Aru02nite_04980</name>
</gene>
<dbReference type="EMBL" id="BOMB01000001">
    <property type="protein sequence ID" value="GID09609.1"/>
    <property type="molecule type" value="Genomic_DNA"/>
</dbReference>
<dbReference type="CDD" id="cd06261">
    <property type="entry name" value="TM_PBP2"/>
    <property type="match status" value="1"/>
</dbReference>
<evidence type="ECO:0000256" key="4">
    <source>
        <dbReference type="ARBA" id="ARBA00022692"/>
    </source>
</evidence>
<accession>A0A8J3J3S9</accession>
<evidence type="ECO:0000256" key="3">
    <source>
        <dbReference type="ARBA" id="ARBA00022475"/>
    </source>
</evidence>
<dbReference type="SUPFAM" id="SSF161098">
    <property type="entry name" value="MetI-like"/>
    <property type="match status" value="1"/>
</dbReference>